<protein>
    <submittedName>
        <fullName evidence="2">Glycosyltransferase</fullName>
    </submittedName>
</protein>
<dbReference type="AlphaFoldDB" id="M5AFN0"/>
<dbReference type="KEGG" id="lbk:LVISKB_1580"/>
<dbReference type="HOGENOM" id="CLU_072074_0_0_9"/>
<keyword evidence="2" id="KW-0808">Transferase</keyword>
<dbReference type="InterPro" id="IPR001173">
    <property type="entry name" value="Glyco_trans_2-like"/>
</dbReference>
<evidence type="ECO:0000259" key="1">
    <source>
        <dbReference type="Pfam" id="PF00535"/>
    </source>
</evidence>
<dbReference type="Pfam" id="PF00535">
    <property type="entry name" value="Glycos_transf_2"/>
    <property type="match status" value="1"/>
</dbReference>
<evidence type="ECO:0000313" key="2">
    <source>
        <dbReference type="EMBL" id="BAN07215.1"/>
    </source>
</evidence>
<dbReference type="SUPFAM" id="SSF53448">
    <property type="entry name" value="Nucleotide-diphospho-sugar transferases"/>
    <property type="match status" value="1"/>
</dbReference>
<sequence length="297" mass="34802">MRYLYNCYYLFYVHYLKGGLPKKLNTPKNEKKQAFLIVLYNLSIEESQSYKSVIENRDTNSLIIIYDNSTKRMVDDVPRNDFIYYHDARNKGLSTAYNYAVAICRDNNISLLTIFDQDTVVPKNFFEELRHAGPTDDISCIVPIVKLKNGNQVSPFSIERNLFVPSVKTISTTGAINSGVTLNLDAFSDNSTLFLSDFPLDFLDYDFFKRLSDSGRTIQELKIELIQNLSVSSYKSMTGKRFRNFVQSESRFVFKYYPQYVRRYRFKLILRLMKCVLQGIQFSKLHFIYTTLRRSRK</sequence>
<organism evidence="2 3">
    <name type="scientific">Levilactobacillus brevis KB290</name>
    <dbReference type="NCBI Taxonomy" id="1001583"/>
    <lineage>
        <taxon>Bacteria</taxon>
        <taxon>Bacillati</taxon>
        <taxon>Bacillota</taxon>
        <taxon>Bacilli</taxon>
        <taxon>Lactobacillales</taxon>
        <taxon>Lactobacillaceae</taxon>
        <taxon>Levilactobacillus</taxon>
    </lineage>
</organism>
<reference evidence="2 3" key="1">
    <citation type="journal article" date="2013" name="PLoS ONE">
        <title>Genomic Analysis by Deep Sequencing of the Probiotic Lactobacillus brevis KB290 Harboring Nine Plasmids Reveals Genomic Stability.</title>
        <authorList>
            <person name="Fukao M."/>
            <person name="Oshima K."/>
            <person name="Morita H."/>
            <person name="Toh H."/>
            <person name="Suda W."/>
            <person name="Kim S.W."/>
            <person name="Suzuki S."/>
            <person name="Yakabe T."/>
            <person name="Hattori M."/>
            <person name="Yajima N."/>
        </authorList>
    </citation>
    <scope>NUCLEOTIDE SEQUENCE [LARGE SCALE GENOMIC DNA]</scope>
    <source>
        <strain evidence="2 3">KB290</strain>
    </source>
</reference>
<accession>M5AFN0</accession>
<dbReference type="Gene3D" id="3.90.550.10">
    <property type="entry name" value="Spore Coat Polysaccharide Biosynthesis Protein SpsA, Chain A"/>
    <property type="match status" value="1"/>
</dbReference>
<proteinExistence type="predicted"/>
<dbReference type="EMBL" id="AP012167">
    <property type="protein sequence ID" value="BAN07215.1"/>
    <property type="molecule type" value="Genomic_DNA"/>
</dbReference>
<dbReference type="GO" id="GO:0016740">
    <property type="term" value="F:transferase activity"/>
    <property type="evidence" value="ECO:0007669"/>
    <property type="project" value="UniProtKB-KW"/>
</dbReference>
<dbReference type="InterPro" id="IPR029044">
    <property type="entry name" value="Nucleotide-diphossugar_trans"/>
</dbReference>
<feature type="domain" description="Glycosyltransferase 2-like" evidence="1">
    <location>
        <begin position="49"/>
        <end position="147"/>
    </location>
</feature>
<dbReference type="PATRIC" id="fig|1001583.3.peg.1561"/>
<gene>
    <name evidence="2" type="ORF">LVISKB_1580</name>
</gene>
<name>M5AFN0_LEVBR</name>
<dbReference type="Proteomes" id="UP000012042">
    <property type="component" value="Chromosome"/>
</dbReference>
<evidence type="ECO:0000313" key="3">
    <source>
        <dbReference type="Proteomes" id="UP000012042"/>
    </source>
</evidence>